<accession>A0A2S7KTI5</accession>
<dbReference type="EMBL" id="MQUB01000001">
    <property type="protein sequence ID" value="PQB05951.1"/>
    <property type="molecule type" value="Genomic_DNA"/>
</dbReference>
<dbReference type="GO" id="GO:0005975">
    <property type="term" value="P:carbohydrate metabolic process"/>
    <property type="evidence" value="ECO:0007669"/>
    <property type="project" value="InterPro"/>
</dbReference>
<dbReference type="AlphaFoldDB" id="A0A2S7KTI5"/>
<dbReference type="NCBIfam" id="NF003814">
    <property type="entry name" value="PRK05406.1-3"/>
    <property type="match status" value="1"/>
</dbReference>
<comment type="caution">
    <text evidence="1">The sequence shown here is derived from an EMBL/GenBank/DDBJ whole genome shotgun (WGS) entry which is preliminary data.</text>
</comment>
<dbReference type="PANTHER" id="PTHR30292:SF0">
    <property type="entry name" value="5-OXOPROLINASE SUBUNIT A"/>
    <property type="match status" value="1"/>
</dbReference>
<protein>
    <recommendedName>
        <fullName evidence="3">Lactam utilization protein LamB</fullName>
    </recommendedName>
</protein>
<name>A0A2S7KTI5_9FLAO</name>
<dbReference type="Pfam" id="PF03746">
    <property type="entry name" value="LamB_YcsF"/>
    <property type="match status" value="1"/>
</dbReference>
<dbReference type="PANTHER" id="PTHR30292">
    <property type="entry name" value="UNCHARACTERIZED PROTEIN YBGL-RELATED"/>
    <property type="match status" value="1"/>
</dbReference>
<dbReference type="Proteomes" id="UP000239800">
    <property type="component" value="Unassembled WGS sequence"/>
</dbReference>
<proteinExistence type="predicted"/>
<dbReference type="SUPFAM" id="SSF88713">
    <property type="entry name" value="Glycoside hydrolase/deacetylase"/>
    <property type="match status" value="1"/>
</dbReference>
<dbReference type="Gene3D" id="3.20.20.370">
    <property type="entry name" value="Glycoside hydrolase/deacetylase"/>
    <property type="match status" value="1"/>
</dbReference>
<sequence length="248" mass="27508">MEQGDHIIDINADLGEGIGPDHAIMPMISSCNIACGGHAGDMTSMRSTIQLALDHNVAAGAHPSFPDRDNFGRVILQMSRQELTESIFEQILTFSAVCEELGAQLHHIKLHGALYNYAAKDAATSDAVIKALEMTGLRPILYLPYNSVFHRKAEHLFPLAFEAFIDRRYEEDGSLRSRQESDAVIHEPELAWKQLQLMVTQAKVMTVQGHLIPVKASTFCLHSDHPNAVEILNYIRNQMSTHGIVLNA</sequence>
<gene>
    <name evidence="1" type="ORF">BST85_04040</name>
</gene>
<evidence type="ECO:0000313" key="2">
    <source>
        <dbReference type="Proteomes" id="UP000239800"/>
    </source>
</evidence>
<reference evidence="1 2" key="1">
    <citation type="submission" date="2016-11" db="EMBL/GenBank/DDBJ databases">
        <title>Trade-off between light-utilization and light-protection in marine flavobacteria.</title>
        <authorList>
            <person name="Kumagai Y."/>
        </authorList>
    </citation>
    <scope>NUCLEOTIDE SEQUENCE [LARGE SCALE GENOMIC DNA]</scope>
    <source>
        <strain evidence="1 2">NBRC 107741</strain>
    </source>
</reference>
<evidence type="ECO:0000313" key="1">
    <source>
        <dbReference type="EMBL" id="PQB05951.1"/>
    </source>
</evidence>
<dbReference type="InterPro" id="IPR011330">
    <property type="entry name" value="Glyco_hydro/deAcase_b/a-brl"/>
</dbReference>
<dbReference type="NCBIfam" id="NF003816">
    <property type="entry name" value="PRK05406.1-5"/>
    <property type="match status" value="1"/>
</dbReference>
<evidence type="ECO:0008006" key="3">
    <source>
        <dbReference type="Google" id="ProtNLM"/>
    </source>
</evidence>
<dbReference type="InterPro" id="IPR005501">
    <property type="entry name" value="LamB/YcsF/PxpA-like"/>
</dbReference>
<organism evidence="1 2">
    <name type="scientific">Aureitalea marina</name>
    <dbReference type="NCBI Taxonomy" id="930804"/>
    <lineage>
        <taxon>Bacteria</taxon>
        <taxon>Pseudomonadati</taxon>
        <taxon>Bacteroidota</taxon>
        <taxon>Flavobacteriia</taxon>
        <taxon>Flavobacteriales</taxon>
        <taxon>Flavobacteriaceae</taxon>
        <taxon>Aureitalea</taxon>
    </lineage>
</organism>
<keyword evidence="2" id="KW-1185">Reference proteome</keyword>
<dbReference type="CDD" id="cd10801">
    <property type="entry name" value="LamB_YcsF_like_1"/>
    <property type="match status" value="1"/>
</dbReference>